<evidence type="ECO:0008006" key="3">
    <source>
        <dbReference type="Google" id="ProtNLM"/>
    </source>
</evidence>
<dbReference type="GO" id="GO:0004806">
    <property type="term" value="F:triacylglycerol lipase activity"/>
    <property type="evidence" value="ECO:0007669"/>
    <property type="project" value="InterPro"/>
</dbReference>
<dbReference type="Gene3D" id="3.40.50.1820">
    <property type="entry name" value="alpha/beta hydrolase"/>
    <property type="match status" value="1"/>
</dbReference>
<dbReference type="PANTHER" id="PTHR34853">
    <property type="match status" value="1"/>
</dbReference>
<feature type="chain" id="PRO_5043750277" description="Lipase" evidence="1">
    <location>
        <begin position="26"/>
        <end position="513"/>
    </location>
</feature>
<gene>
    <name evidence="2" type="ORF">DSM112329_00310</name>
</gene>
<dbReference type="SUPFAM" id="SSF53474">
    <property type="entry name" value="alpha/beta-Hydrolases"/>
    <property type="match status" value="1"/>
</dbReference>
<evidence type="ECO:0000256" key="1">
    <source>
        <dbReference type="SAM" id="SignalP"/>
    </source>
</evidence>
<dbReference type="EMBL" id="CP114014">
    <property type="protein sequence ID" value="XAY03492.1"/>
    <property type="molecule type" value="Genomic_DNA"/>
</dbReference>
<dbReference type="InterPro" id="IPR029058">
    <property type="entry name" value="AB_hydrolase_fold"/>
</dbReference>
<dbReference type="KEGG" id="parq:DSM112329_00310"/>
<dbReference type="Pfam" id="PF03583">
    <property type="entry name" value="LIP"/>
    <property type="match status" value="1"/>
</dbReference>
<dbReference type="InterPro" id="IPR005152">
    <property type="entry name" value="Lipase_secreted"/>
</dbReference>
<keyword evidence="1" id="KW-0732">Signal</keyword>
<protein>
    <recommendedName>
        <fullName evidence="3">Lipase</fullName>
    </recommendedName>
</protein>
<dbReference type="RefSeq" id="WP_354700049.1">
    <property type="nucleotide sequence ID" value="NZ_CP114014.1"/>
</dbReference>
<dbReference type="Gene3D" id="1.10.260.130">
    <property type="match status" value="1"/>
</dbReference>
<organism evidence="2">
    <name type="scientific">Paraconexibacter sp. AEG42_29</name>
    <dbReference type="NCBI Taxonomy" id="2997339"/>
    <lineage>
        <taxon>Bacteria</taxon>
        <taxon>Bacillati</taxon>
        <taxon>Actinomycetota</taxon>
        <taxon>Thermoleophilia</taxon>
        <taxon>Solirubrobacterales</taxon>
        <taxon>Paraconexibacteraceae</taxon>
        <taxon>Paraconexibacter</taxon>
    </lineage>
</organism>
<dbReference type="PANTHER" id="PTHR34853:SF1">
    <property type="entry name" value="LIPASE 5"/>
    <property type="match status" value="1"/>
</dbReference>
<evidence type="ECO:0000313" key="2">
    <source>
        <dbReference type="EMBL" id="XAY03492.1"/>
    </source>
</evidence>
<feature type="signal peptide" evidence="1">
    <location>
        <begin position="1"/>
        <end position="25"/>
    </location>
</feature>
<sequence length="513" mass="53976">MRSSVVTLLALAVVLAAGLPAAAQAAPLKDVDDPFYRYDKPLGDVAPGTVLRSRAITPALAGVTLPIKATQVLYRTTKTNGAAIASVATILRPLVAPTRQIVSYQTAYDDLGSTCVPSYTIQGGNPGALVPNLEIGFMLTYLAQGFTVVTADYEGLTHDYTAGQGAGYGTLDGIRAARTELGFRDGTPVGMVGYSGGAIATQWASELAGEYAPETNIVGAASGGIPVSFPNTLRYIDGSPEWASVLPYLLNGLFRGTGIDVSRYLSQKGREAMAFVADKCLDTGAFPGLRIRELLAGDRDYRTVRPFVRAINSQIMGTLGTPKSPVFFGNGNGDGIGDGIMISSDVEALAHQYCGKGVPVHYTRYPGLDHGGVIALFEAEAIAFLQARFTGLPAANDCARIPPGTSLKPLPLPPLPAVVLGRVRRTGSGYRIAARLDREVAGLVSVTVLTVKDGKRRRVAVRSLAGGLGPASRTLAVPLRRGVAGRRYEVVVRALADGEPVTATARLQVPRRR</sequence>
<reference evidence="2" key="1">
    <citation type="submission" date="2022-12" db="EMBL/GenBank/DDBJ databases">
        <title>Paraconexibacter alkalitolerans sp. nov. and Baekduia alba sp. nov., isolated from soil and emended description of the genera Paraconexibacter (Chun et al., 2020) and Baekduia (An et al., 2020).</title>
        <authorList>
            <person name="Vieira S."/>
            <person name="Huber K.J."/>
            <person name="Geppert A."/>
            <person name="Wolf J."/>
            <person name="Neumann-Schaal M."/>
            <person name="Muesken M."/>
            <person name="Overmann J."/>
        </authorList>
    </citation>
    <scope>NUCLEOTIDE SEQUENCE</scope>
    <source>
        <strain evidence="2">AEG42_29</strain>
    </source>
</reference>
<dbReference type="GO" id="GO:0016042">
    <property type="term" value="P:lipid catabolic process"/>
    <property type="evidence" value="ECO:0007669"/>
    <property type="project" value="InterPro"/>
</dbReference>
<dbReference type="AlphaFoldDB" id="A0AAU7AP96"/>
<proteinExistence type="predicted"/>
<accession>A0AAU7AP96</accession>
<name>A0AAU7AP96_9ACTN</name>